<protein>
    <submittedName>
        <fullName evidence="2">Uncharacterized protein</fullName>
    </submittedName>
</protein>
<feature type="region of interest" description="Disordered" evidence="1">
    <location>
        <begin position="167"/>
        <end position="193"/>
    </location>
</feature>
<keyword evidence="3" id="KW-1185">Reference proteome</keyword>
<evidence type="ECO:0000313" key="3">
    <source>
        <dbReference type="Proteomes" id="UP000019471"/>
    </source>
</evidence>
<feature type="compositionally biased region" description="Gly residues" evidence="1">
    <location>
        <begin position="180"/>
        <end position="191"/>
    </location>
</feature>
<dbReference type="Proteomes" id="UP000019471">
    <property type="component" value="Unassembled WGS sequence"/>
</dbReference>
<feature type="compositionally biased region" description="Polar residues" evidence="1">
    <location>
        <begin position="167"/>
        <end position="179"/>
    </location>
</feature>
<dbReference type="PANTHER" id="PTHR37331:SF1">
    <property type="entry name" value="YALI0F11671P"/>
    <property type="match status" value="1"/>
</dbReference>
<dbReference type="HOGENOM" id="CLU_080764_1_0_1"/>
<evidence type="ECO:0000313" key="2">
    <source>
        <dbReference type="EMBL" id="EXJ73623.1"/>
    </source>
</evidence>
<dbReference type="eggNOG" id="ENOG502S8MB">
    <property type="taxonomic scope" value="Eukaryota"/>
</dbReference>
<gene>
    <name evidence="2" type="ORF">A1O5_03385</name>
</gene>
<sequence length="273" mass="29832">MSADPQLTTSLKGLRRAPRLCEDSGIVLTSLRINVINISTHSFVLQRTSEDDMNITTGRRVLWQTPRLFVPLRTVSTLSNNPHIYVFKDPKDPSSHILSLLPTDPPTPSLAIGTASQLPPTPRSFTENPKFLPILHSVISENASSDPEVQSQAAVMISSSGSSFFQTVRRQQTGSSGASDQGGHGSAGRGGWIHVSDQRHIPDFGRIAEPEDIFGSVEVDGRGKFVDGHGGYQPSGTYRVCTNDGILGLTDFMRRKLVERLKVQETAERNKQS</sequence>
<dbReference type="EMBL" id="AMGX01000004">
    <property type="protein sequence ID" value="EXJ73623.1"/>
    <property type="molecule type" value="Genomic_DNA"/>
</dbReference>
<dbReference type="STRING" id="1182543.W9X088"/>
<dbReference type="PANTHER" id="PTHR37331">
    <property type="entry name" value="YALI0F11671P"/>
    <property type="match status" value="1"/>
</dbReference>
<dbReference type="OrthoDB" id="5397701at2759"/>
<dbReference type="RefSeq" id="XP_007742186.1">
    <property type="nucleotide sequence ID" value="XM_007743996.1"/>
</dbReference>
<organism evidence="2 3">
    <name type="scientific">Cladophialophora psammophila CBS 110553</name>
    <dbReference type="NCBI Taxonomy" id="1182543"/>
    <lineage>
        <taxon>Eukaryota</taxon>
        <taxon>Fungi</taxon>
        <taxon>Dikarya</taxon>
        <taxon>Ascomycota</taxon>
        <taxon>Pezizomycotina</taxon>
        <taxon>Eurotiomycetes</taxon>
        <taxon>Chaetothyriomycetidae</taxon>
        <taxon>Chaetothyriales</taxon>
        <taxon>Herpotrichiellaceae</taxon>
        <taxon>Cladophialophora</taxon>
    </lineage>
</organism>
<dbReference type="GeneID" id="19188113"/>
<evidence type="ECO:0000256" key="1">
    <source>
        <dbReference type="SAM" id="MobiDB-lite"/>
    </source>
</evidence>
<comment type="caution">
    <text evidence="2">The sequence shown here is derived from an EMBL/GenBank/DDBJ whole genome shotgun (WGS) entry which is preliminary data.</text>
</comment>
<accession>W9X088</accession>
<reference evidence="2 3" key="1">
    <citation type="submission" date="2013-03" db="EMBL/GenBank/DDBJ databases">
        <title>The Genome Sequence of Cladophialophora psammophila CBS 110553.</title>
        <authorList>
            <consortium name="The Broad Institute Genomics Platform"/>
            <person name="Cuomo C."/>
            <person name="de Hoog S."/>
            <person name="Gorbushina A."/>
            <person name="Walker B."/>
            <person name="Young S.K."/>
            <person name="Zeng Q."/>
            <person name="Gargeya S."/>
            <person name="Fitzgerald M."/>
            <person name="Haas B."/>
            <person name="Abouelleil A."/>
            <person name="Allen A.W."/>
            <person name="Alvarado L."/>
            <person name="Arachchi H.M."/>
            <person name="Berlin A.M."/>
            <person name="Chapman S.B."/>
            <person name="Gainer-Dewar J."/>
            <person name="Goldberg J."/>
            <person name="Griggs A."/>
            <person name="Gujja S."/>
            <person name="Hansen M."/>
            <person name="Howarth C."/>
            <person name="Imamovic A."/>
            <person name="Ireland A."/>
            <person name="Larimer J."/>
            <person name="McCowan C."/>
            <person name="Murphy C."/>
            <person name="Pearson M."/>
            <person name="Poon T.W."/>
            <person name="Priest M."/>
            <person name="Roberts A."/>
            <person name="Saif S."/>
            <person name="Shea T."/>
            <person name="Sisk P."/>
            <person name="Sykes S."/>
            <person name="Wortman J."/>
            <person name="Nusbaum C."/>
            <person name="Birren B."/>
        </authorList>
    </citation>
    <scope>NUCLEOTIDE SEQUENCE [LARGE SCALE GENOMIC DNA]</scope>
    <source>
        <strain evidence="2 3">CBS 110553</strain>
    </source>
</reference>
<name>W9X088_9EURO</name>
<dbReference type="AlphaFoldDB" id="W9X088"/>
<proteinExistence type="predicted"/>